<dbReference type="PANTHER" id="PTHR10380:SF230">
    <property type="entry name" value="CUTICULAR PROTEIN 47EE"/>
    <property type="match status" value="1"/>
</dbReference>
<feature type="compositionally biased region" description="Polar residues" evidence="3">
    <location>
        <begin position="131"/>
        <end position="141"/>
    </location>
</feature>
<dbReference type="EMBL" id="JAPWTJ010000558">
    <property type="protein sequence ID" value="KAJ8977356.1"/>
    <property type="molecule type" value="Genomic_DNA"/>
</dbReference>
<evidence type="ECO:0000256" key="4">
    <source>
        <dbReference type="SAM" id="SignalP"/>
    </source>
</evidence>
<feature type="compositionally biased region" description="Polar residues" evidence="3">
    <location>
        <begin position="43"/>
        <end position="66"/>
    </location>
</feature>
<feature type="region of interest" description="Disordered" evidence="3">
    <location>
        <begin position="160"/>
        <end position="243"/>
    </location>
</feature>
<evidence type="ECO:0000313" key="5">
    <source>
        <dbReference type="EMBL" id="KAJ8977356.1"/>
    </source>
</evidence>
<organism evidence="5 6">
    <name type="scientific">Molorchus minor</name>
    <dbReference type="NCBI Taxonomy" id="1323400"/>
    <lineage>
        <taxon>Eukaryota</taxon>
        <taxon>Metazoa</taxon>
        <taxon>Ecdysozoa</taxon>
        <taxon>Arthropoda</taxon>
        <taxon>Hexapoda</taxon>
        <taxon>Insecta</taxon>
        <taxon>Pterygota</taxon>
        <taxon>Neoptera</taxon>
        <taxon>Endopterygota</taxon>
        <taxon>Coleoptera</taxon>
        <taxon>Polyphaga</taxon>
        <taxon>Cucujiformia</taxon>
        <taxon>Chrysomeloidea</taxon>
        <taxon>Cerambycidae</taxon>
        <taxon>Lamiinae</taxon>
        <taxon>Monochamini</taxon>
        <taxon>Molorchus</taxon>
    </lineage>
</organism>
<keyword evidence="6" id="KW-1185">Reference proteome</keyword>
<dbReference type="PANTHER" id="PTHR10380">
    <property type="entry name" value="CUTICLE PROTEIN"/>
    <property type="match status" value="1"/>
</dbReference>
<dbReference type="InterPro" id="IPR050468">
    <property type="entry name" value="Cuticle_Struct_Prot"/>
</dbReference>
<dbReference type="InterPro" id="IPR000618">
    <property type="entry name" value="Insect_cuticle"/>
</dbReference>
<evidence type="ECO:0000313" key="6">
    <source>
        <dbReference type="Proteomes" id="UP001162164"/>
    </source>
</evidence>
<keyword evidence="1 2" id="KW-0193">Cuticle</keyword>
<reference evidence="5" key="1">
    <citation type="journal article" date="2023" name="Insect Mol. Biol.">
        <title>Genome sequencing provides insights into the evolution of gene families encoding plant cell wall-degrading enzymes in longhorned beetles.</title>
        <authorList>
            <person name="Shin N.R."/>
            <person name="Okamura Y."/>
            <person name="Kirsch R."/>
            <person name="Pauchet Y."/>
        </authorList>
    </citation>
    <scope>NUCLEOTIDE SEQUENCE</scope>
    <source>
        <strain evidence="5">MMC_N1</strain>
    </source>
</reference>
<proteinExistence type="predicted"/>
<feature type="region of interest" description="Disordered" evidence="3">
    <location>
        <begin position="131"/>
        <end position="150"/>
    </location>
</feature>
<gene>
    <name evidence="5" type="ORF">NQ317_009553</name>
</gene>
<dbReference type="InterPro" id="IPR031311">
    <property type="entry name" value="CHIT_BIND_RR_consensus"/>
</dbReference>
<dbReference type="Proteomes" id="UP001162164">
    <property type="component" value="Unassembled WGS sequence"/>
</dbReference>
<evidence type="ECO:0000256" key="3">
    <source>
        <dbReference type="SAM" id="MobiDB-lite"/>
    </source>
</evidence>
<keyword evidence="4" id="KW-0732">Signal</keyword>
<feature type="compositionally biased region" description="Low complexity" evidence="3">
    <location>
        <begin position="183"/>
        <end position="199"/>
    </location>
</feature>
<feature type="region of interest" description="Disordered" evidence="3">
    <location>
        <begin position="28"/>
        <end position="116"/>
    </location>
</feature>
<feature type="signal peptide" evidence="4">
    <location>
        <begin position="1"/>
        <end position="19"/>
    </location>
</feature>
<name>A0ABQ9JGM0_9CUCU</name>
<dbReference type="PROSITE" id="PS51257">
    <property type="entry name" value="PROKAR_LIPOPROTEIN"/>
    <property type="match status" value="1"/>
</dbReference>
<evidence type="ECO:0000256" key="2">
    <source>
        <dbReference type="PROSITE-ProRule" id="PRU00497"/>
    </source>
</evidence>
<evidence type="ECO:0000256" key="1">
    <source>
        <dbReference type="ARBA" id="ARBA00022460"/>
    </source>
</evidence>
<sequence length="243" mass="25438">MNSAKTILLVAAFFGLAACGRLDSQYLPPNQRQGSSGAGSAAQYSGNGEYSGNGAYSGQSSTNSAAQVPILRLENNDNGDGTYNYVYETGDGISAQEQGDATGDGTKAQGGFSYTAPDGQQIQIQYTADENGFQPQGGASSNPPPVPEEIQRAVEQNLADEARGIFDDGQYKEEQAPSQSYKAAAGQNQYNGQGGQNQYSAPAAQSQYGAQVAQNQFNAPTPSAGQRQQNTPAAQNNQGGYRY</sequence>
<dbReference type="Pfam" id="PF00379">
    <property type="entry name" value="Chitin_bind_4"/>
    <property type="match status" value="1"/>
</dbReference>
<feature type="chain" id="PRO_5046970174" evidence="4">
    <location>
        <begin position="20"/>
        <end position="243"/>
    </location>
</feature>
<comment type="caution">
    <text evidence="5">The sequence shown here is derived from an EMBL/GenBank/DDBJ whole genome shotgun (WGS) entry which is preliminary data.</text>
</comment>
<dbReference type="PROSITE" id="PS00233">
    <property type="entry name" value="CHIT_BIND_RR_1"/>
    <property type="match status" value="1"/>
</dbReference>
<dbReference type="PROSITE" id="PS51155">
    <property type="entry name" value="CHIT_BIND_RR_2"/>
    <property type="match status" value="1"/>
</dbReference>
<protein>
    <submittedName>
        <fullName evidence="5">Uncharacterized protein</fullName>
    </submittedName>
</protein>
<feature type="compositionally biased region" description="Polar residues" evidence="3">
    <location>
        <begin position="203"/>
        <end position="243"/>
    </location>
</feature>
<accession>A0ABQ9JGM0</accession>
<dbReference type="PRINTS" id="PR00947">
    <property type="entry name" value="CUTICLE"/>
</dbReference>
<feature type="compositionally biased region" description="Basic and acidic residues" evidence="3">
    <location>
        <begin position="160"/>
        <end position="175"/>
    </location>
</feature>